<accession>A0ACD5WUN4</accession>
<evidence type="ECO:0000313" key="2">
    <source>
        <dbReference type="Proteomes" id="UP001732700"/>
    </source>
</evidence>
<dbReference type="Proteomes" id="UP001732700">
    <property type="component" value="Chromosome 4C"/>
</dbReference>
<organism evidence="1 2">
    <name type="scientific">Avena sativa</name>
    <name type="common">Oat</name>
    <dbReference type="NCBI Taxonomy" id="4498"/>
    <lineage>
        <taxon>Eukaryota</taxon>
        <taxon>Viridiplantae</taxon>
        <taxon>Streptophyta</taxon>
        <taxon>Embryophyta</taxon>
        <taxon>Tracheophyta</taxon>
        <taxon>Spermatophyta</taxon>
        <taxon>Magnoliopsida</taxon>
        <taxon>Liliopsida</taxon>
        <taxon>Poales</taxon>
        <taxon>Poaceae</taxon>
        <taxon>BOP clade</taxon>
        <taxon>Pooideae</taxon>
        <taxon>Poodae</taxon>
        <taxon>Poeae</taxon>
        <taxon>Poeae Chloroplast Group 1 (Aveneae type)</taxon>
        <taxon>Aveninae</taxon>
        <taxon>Avena</taxon>
    </lineage>
</organism>
<dbReference type="EnsemblPlants" id="AVESA.00010b.r2.4CG1302310.1">
    <property type="protein sequence ID" value="AVESA.00010b.r2.4CG1302310.1.CDS"/>
    <property type="gene ID" value="AVESA.00010b.r2.4CG1302310"/>
</dbReference>
<reference evidence="1" key="1">
    <citation type="submission" date="2021-05" db="EMBL/GenBank/DDBJ databases">
        <authorList>
            <person name="Scholz U."/>
            <person name="Mascher M."/>
            <person name="Fiebig A."/>
        </authorList>
    </citation>
    <scope>NUCLEOTIDE SEQUENCE [LARGE SCALE GENOMIC DNA]</scope>
</reference>
<evidence type="ECO:0000313" key="1">
    <source>
        <dbReference type="EnsemblPlants" id="AVESA.00010b.r2.4CG1302310.1.CDS"/>
    </source>
</evidence>
<name>A0ACD5WUN4_AVESA</name>
<keyword evidence="2" id="KW-1185">Reference proteome</keyword>
<protein>
    <submittedName>
        <fullName evidence="1">Uncharacterized protein</fullName>
    </submittedName>
</protein>
<proteinExistence type="predicted"/>
<reference evidence="1" key="2">
    <citation type="submission" date="2025-09" db="UniProtKB">
        <authorList>
            <consortium name="EnsemblPlants"/>
        </authorList>
    </citation>
    <scope>IDENTIFICATION</scope>
</reference>
<sequence>MDLSGSSSRHGRLPISPSLSTPTFSSTRAPSSSRSPHHDRRNSTSSPKPLLPFPSPTSRPHSSGTSASAPGARASASASPPGFAHNARIAVALAPAAVFLLDLGGLPVFAVLAFGLAGAYLLDALLLRQGAFFTVWAALLAADVAFFFSASLSSAAASSLPLTVLALLLCAETSFLIGVWASLQFRWIQLENPTIVAALERLLFACVPIAAPAVFTWAVVSAVGMANASYYLATFTMVFYWLFSIPRPSSFKNQKQDAPLQDSDGILGPLESCVHALYLLFVPVLFHAACHHATLFASWANVCDLLLLFFVPFLFQLYASTRGALWWITRDTRTMDQIRMKNGLVALVVVVLCLEVRVVFHAFGKYIHAPPPLNYLLVTVTMLGGALGLAAHAAGKVGDAASSVAFTGLAVLVSGAGAVVIGFPLVFLPLPMISGYYVARFFTKKSLSSYFMFVAISSLMVLWFVVHNYWDLNIWIAGMPLKSFTKYIVAAVIMAMAIPGLALLPTRLSFLAEFGLIGHALLLCYIENRLFNYATMYYFGFEDDIMYPSYMVLITTFFGLALVRRLSVDQRVGPKAAWILTCLYSSKLSMLFITSRSVVWVSVVLLLAVTPPLLLYRDKSKGAPRMMIWQAYFHASVIAFSAWLCRETVFEALQWWNGRPPSDGLLLGSYILLTAVACIPIVALHFPHAQSAKRLLVLVVATGLLFVIMQPPVKLSWVYQSELITAAHLSDDDTSIYGFVASKPTWPSWLLIATVVLTLAAVTSIIPVKYVVELRASYAVGVGITLGIYISVQYFFQAVVLYPLLVATIVSAAVFIVFTHLPSESSTRVLPWVFSFLVALFPVTYLLEGQLRAKSFADEDEAEKFTNMLAIEGARMSLLGLYAAIFMIIALEVKFELALLLRDKATDRGIAHGASGGCGSAFPPKARLLQQRRAHAAPTFTIKRLAAEAAWMPAIGNFSTVLCFIICLVLNITLTGGSNRAIFFLAPILLLLNQDSDIVSGFGDRQRYFPVIVSVSGYLLFTALYRIWEETWPGSGGWALDIGGPGWLYAVKNVALLVLTLPNHILFNRFMWDYVRQSDSKLLLTLPLNLPSIIMTDILAVRVLGLLGAIYSLAQYLISRRIRIAGMKYI</sequence>